<dbReference type="SMART" id="SM00857">
    <property type="entry name" value="Resolvase"/>
    <property type="match status" value="1"/>
</dbReference>
<dbReference type="Gene3D" id="1.10.1660.10">
    <property type="match status" value="1"/>
</dbReference>
<dbReference type="PANTHER" id="PTHR36172">
    <property type="match status" value="1"/>
</dbReference>
<evidence type="ECO:0000313" key="3">
    <source>
        <dbReference type="EMBL" id="BBM82199.1"/>
    </source>
</evidence>
<dbReference type="CDD" id="cd03769">
    <property type="entry name" value="SR_IS607_transposase_like"/>
    <property type="match status" value="1"/>
</dbReference>
<feature type="domain" description="HTH merR-type" evidence="2">
    <location>
        <begin position="1"/>
        <end position="52"/>
    </location>
</feature>
<dbReference type="Gene3D" id="1.10.287.2170">
    <property type="match status" value="1"/>
</dbReference>
<feature type="region of interest" description="Disordered" evidence="1">
    <location>
        <begin position="190"/>
        <end position="218"/>
    </location>
</feature>
<dbReference type="FunFam" id="3.40.50.1390:FF:000002">
    <property type="entry name" value="ORF1 in transposon ISC1904"/>
    <property type="match status" value="1"/>
</dbReference>
<dbReference type="GO" id="GO:0006355">
    <property type="term" value="P:regulation of DNA-templated transcription"/>
    <property type="evidence" value="ECO:0007669"/>
    <property type="project" value="InterPro"/>
</dbReference>
<dbReference type="RefSeq" id="WP_173013099.1">
    <property type="nucleotide sequence ID" value="NZ_AP019860.1"/>
</dbReference>
<dbReference type="SUPFAM" id="SSF53041">
    <property type="entry name" value="Resolvase-like"/>
    <property type="match status" value="1"/>
</dbReference>
<dbReference type="InterPro" id="IPR051491">
    <property type="entry name" value="Recombinase/Transposase-rel"/>
</dbReference>
<dbReference type="AlphaFoldDB" id="A0A5S9II17"/>
<dbReference type="Proteomes" id="UP000326354">
    <property type="component" value="Chromosome"/>
</dbReference>
<dbReference type="EMBL" id="AP019860">
    <property type="protein sequence ID" value="BBM82199.1"/>
    <property type="molecule type" value="Genomic_DNA"/>
</dbReference>
<feature type="compositionally biased region" description="Basic and acidic residues" evidence="1">
    <location>
        <begin position="206"/>
        <end position="218"/>
    </location>
</feature>
<dbReference type="GO" id="GO:0000150">
    <property type="term" value="F:DNA strand exchange activity"/>
    <property type="evidence" value="ECO:0007669"/>
    <property type="project" value="InterPro"/>
</dbReference>
<proteinExistence type="predicted"/>
<dbReference type="InterPro" id="IPR000551">
    <property type="entry name" value="MerR-type_HTH_dom"/>
</dbReference>
<dbReference type="InterPro" id="IPR041718">
    <property type="entry name" value="IS607_transposase-like"/>
</dbReference>
<dbReference type="CDD" id="cd04762">
    <property type="entry name" value="HTH_MerR-trunc"/>
    <property type="match status" value="1"/>
</dbReference>
<dbReference type="InterPro" id="IPR006119">
    <property type="entry name" value="Resolv_N"/>
</dbReference>
<sequence length="218" mass="25258">MAWISIGKVAALFGVTTQAIRLWTYEGKLSARRTLGGHRRYNLEEIEKILGIESKNKKTVLYSRVSAHDQKEDLLRQKKELRDYIEKQEHCNVVEISEIGSVLNYAKRGLKKLLNLILSGGVRRIVVSYKDRLMRFATQILEQVCAAKNVEIVILNERPQKKFEEAVVEDVLCVLTVYCAKIYGRRSHERRKKRQNKKWSGTGISHSDRRKESSRKTT</sequence>
<evidence type="ECO:0000313" key="4">
    <source>
        <dbReference type="Proteomes" id="UP000326354"/>
    </source>
</evidence>
<dbReference type="SUPFAM" id="SSF46955">
    <property type="entry name" value="Putative DNA-binding domain"/>
    <property type="match status" value="1"/>
</dbReference>
<dbReference type="SMART" id="SM00422">
    <property type="entry name" value="HTH_MERR"/>
    <property type="match status" value="1"/>
</dbReference>
<dbReference type="InterPro" id="IPR009061">
    <property type="entry name" value="DNA-bd_dom_put_sf"/>
</dbReference>
<dbReference type="Pfam" id="PF00376">
    <property type="entry name" value="MerR"/>
    <property type="match status" value="1"/>
</dbReference>
<dbReference type="PANTHER" id="PTHR36172:SF1">
    <property type="entry name" value="RESOLVASE-RELATED"/>
    <property type="match status" value="1"/>
</dbReference>
<dbReference type="KEGG" id="uam:UABAM_00542"/>
<keyword evidence="4" id="KW-1185">Reference proteome</keyword>
<accession>A0A5S9II17</accession>
<gene>
    <name evidence="3" type="ORF">UABAM_00542</name>
</gene>
<dbReference type="Gene3D" id="3.40.50.1390">
    <property type="entry name" value="Resolvase, N-terminal catalytic domain"/>
    <property type="match status" value="1"/>
</dbReference>
<dbReference type="Pfam" id="PF00239">
    <property type="entry name" value="Resolvase"/>
    <property type="match status" value="1"/>
</dbReference>
<evidence type="ECO:0000259" key="2">
    <source>
        <dbReference type="PROSITE" id="PS50937"/>
    </source>
</evidence>
<organism evidence="3 4">
    <name type="scientific">Uabimicrobium amorphum</name>
    <dbReference type="NCBI Taxonomy" id="2596890"/>
    <lineage>
        <taxon>Bacteria</taxon>
        <taxon>Pseudomonadati</taxon>
        <taxon>Planctomycetota</taxon>
        <taxon>Candidatus Uabimicrobiia</taxon>
        <taxon>Candidatus Uabimicrobiales</taxon>
        <taxon>Candidatus Uabimicrobiaceae</taxon>
        <taxon>Candidatus Uabimicrobium</taxon>
    </lineage>
</organism>
<reference evidence="3 4" key="1">
    <citation type="submission" date="2019-08" db="EMBL/GenBank/DDBJ databases">
        <title>Complete genome sequence of Candidatus Uab amorphum.</title>
        <authorList>
            <person name="Shiratori T."/>
            <person name="Suzuki S."/>
            <person name="Kakizawa Y."/>
            <person name="Ishida K."/>
        </authorList>
    </citation>
    <scope>NUCLEOTIDE SEQUENCE [LARGE SCALE GENOMIC DNA]</scope>
    <source>
        <strain evidence="3 4">SRT547</strain>
    </source>
</reference>
<evidence type="ECO:0000256" key="1">
    <source>
        <dbReference type="SAM" id="MobiDB-lite"/>
    </source>
</evidence>
<protein>
    <submittedName>
        <fullName evidence="3">Resolvase</fullName>
    </submittedName>
</protein>
<dbReference type="GO" id="GO:0003677">
    <property type="term" value="F:DNA binding"/>
    <property type="evidence" value="ECO:0007669"/>
    <property type="project" value="InterPro"/>
</dbReference>
<dbReference type="InterPro" id="IPR036162">
    <property type="entry name" value="Resolvase-like_N_sf"/>
</dbReference>
<dbReference type="InterPro" id="IPR048046">
    <property type="entry name" value="Transpos_IS607"/>
</dbReference>
<dbReference type="PROSITE" id="PS50937">
    <property type="entry name" value="HTH_MERR_2"/>
    <property type="match status" value="1"/>
</dbReference>
<name>A0A5S9II17_UABAM</name>
<dbReference type="NCBIfam" id="NF033518">
    <property type="entry name" value="transpos_IS607"/>
    <property type="match status" value="1"/>
</dbReference>